<accession>A0A0P4W4H2</accession>
<reference evidence="2" key="1">
    <citation type="journal article" date="2016" name="PLoS Negl. Trop. Dis.">
        <title>A Deep Insight into the Sialome of Rhodnius neglectus, a Vector of Chagas Disease.</title>
        <authorList>
            <person name="Santiago P.B."/>
            <person name="Assumpcao T.C."/>
            <person name="Araujo C.N."/>
            <person name="Bastos I.M."/>
            <person name="Neves D."/>
            <person name="Silva I.G."/>
            <person name="Charneau S."/>
            <person name="Queiroz R.M."/>
            <person name="Raiol T."/>
            <person name="Oliveira J.V."/>
            <person name="Sousa M.V."/>
            <person name="Calvo E."/>
            <person name="Ribeiro J.M."/>
            <person name="Santana J.M."/>
        </authorList>
    </citation>
    <scope>NUCLEOTIDE SEQUENCE</scope>
    <source>
        <tissue evidence="2">Salivary glands</tissue>
    </source>
</reference>
<name>A0A0P4W4H2_9HEMI</name>
<dbReference type="AlphaFoldDB" id="A0A0P4W4H2"/>
<feature type="region of interest" description="Disordered" evidence="1">
    <location>
        <begin position="1"/>
        <end position="24"/>
    </location>
</feature>
<proteinExistence type="evidence at transcript level"/>
<evidence type="ECO:0000256" key="1">
    <source>
        <dbReference type="SAM" id="MobiDB-lite"/>
    </source>
</evidence>
<organism evidence="2">
    <name type="scientific">Rhodnius neglectus</name>
    <dbReference type="NCBI Taxonomy" id="72488"/>
    <lineage>
        <taxon>Eukaryota</taxon>
        <taxon>Metazoa</taxon>
        <taxon>Ecdysozoa</taxon>
        <taxon>Arthropoda</taxon>
        <taxon>Hexapoda</taxon>
        <taxon>Insecta</taxon>
        <taxon>Pterygota</taxon>
        <taxon>Neoptera</taxon>
        <taxon>Paraneoptera</taxon>
        <taxon>Hemiptera</taxon>
        <taxon>Heteroptera</taxon>
        <taxon>Panheteroptera</taxon>
        <taxon>Cimicomorpha</taxon>
        <taxon>Reduviidae</taxon>
        <taxon>Triatominae</taxon>
        <taxon>Rhodnius</taxon>
    </lineage>
</organism>
<evidence type="ECO:0000313" key="2">
    <source>
        <dbReference type="EMBL" id="JAI56233.1"/>
    </source>
</evidence>
<dbReference type="EMBL" id="GDKW01000362">
    <property type="protein sequence ID" value="JAI56233.1"/>
    <property type="molecule type" value="mRNA"/>
</dbReference>
<dbReference type="InterPro" id="IPR052632">
    <property type="entry name" value="MICOS_subunit_Mic19"/>
</dbReference>
<dbReference type="InterPro" id="IPR012471">
    <property type="entry name" value="DUF1690"/>
</dbReference>
<dbReference type="GO" id="GO:0007007">
    <property type="term" value="P:inner mitochondrial membrane organization"/>
    <property type="evidence" value="ECO:0007669"/>
    <property type="project" value="TreeGrafter"/>
</dbReference>
<feature type="compositionally biased region" description="Polar residues" evidence="1">
    <location>
        <begin position="1"/>
        <end position="11"/>
    </location>
</feature>
<dbReference type="PANTHER" id="PTHR21588">
    <property type="entry name" value="COILED-COIL-HELIX-COILED-COIL-HELIX DOMAIN CONTAINING 6"/>
    <property type="match status" value="1"/>
</dbReference>
<dbReference type="PANTHER" id="PTHR21588:SF18">
    <property type="entry name" value="MICOS COMPLEX SUBUNIT MIC19"/>
    <property type="match status" value="1"/>
</dbReference>
<sequence length="187" mass="21352">MGGQHSTQRISIDNEGDPASVIKVSESVVDRLKGGTDQTMEKEEEEISKPNVRNYGLTHFHHVAVPENLPIQGLPYITSKDIQQVLEKEIQKNNEYWEKRIGELQKTHEQMDKIMEEEYLKATEEIKKILPKVRPANAKLPCQGGRSDVTKCYKSHPQQPLNCAAEVEQFANCLTNTRIKLQDEDKI</sequence>
<protein>
    <submittedName>
        <fullName evidence="2">Putative head-elevated expression protein</fullName>
    </submittedName>
</protein>
<dbReference type="Pfam" id="PF07956">
    <property type="entry name" value="DUF1690"/>
    <property type="match status" value="1"/>
</dbReference>
<dbReference type="GO" id="GO:0061617">
    <property type="term" value="C:MICOS complex"/>
    <property type="evidence" value="ECO:0007669"/>
    <property type="project" value="TreeGrafter"/>
</dbReference>